<reference evidence="5" key="1">
    <citation type="journal article" date="2021" name="PeerJ">
        <title>Extensive microbial diversity within the chicken gut microbiome revealed by metagenomics and culture.</title>
        <authorList>
            <person name="Gilroy R."/>
            <person name="Ravi A."/>
            <person name="Getino M."/>
            <person name="Pursley I."/>
            <person name="Horton D.L."/>
            <person name="Alikhan N.F."/>
            <person name="Baker D."/>
            <person name="Gharbi K."/>
            <person name="Hall N."/>
            <person name="Watson M."/>
            <person name="Adriaenssens E.M."/>
            <person name="Foster-Nyarko E."/>
            <person name="Jarju S."/>
            <person name="Secka A."/>
            <person name="Antonio M."/>
            <person name="Oren A."/>
            <person name="Chaudhuri R.R."/>
            <person name="La Ragione R."/>
            <person name="Hildebrand F."/>
            <person name="Pallen M.J."/>
        </authorList>
    </citation>
    <scope>NUCLEOTIDE SEQUENCE</scope>
    <source>
        <strain evidence="5">ChiHejej3B27-3195</strain>
    </source>
</reference>
<keyword evidence="1" id="KW-0805">Transcription regulation</keyword>
<dbReference type="PANTHER" id="PTHR38445">
    <property type="entry name" value="HTH-TYPE TRANSCRIPTIONAL REPRESSOR YTRA"/>
    <property type="match status" value="1"/>
</dbReference>
<dbReference type="InterPro" id="IPR036390">
    <property type="entry name" value="WH_DNA-bd_sf"/>
</dbReference>
<dbReference type="InterPro" id="IPR036388">
    <property type="entry name" value="WH-like_DNA-bd_sf"/>
</dbReference>
<dbReference type="GO" id="GO:0003677">
    <property type="term" value="F:DNA binding"/>
    <property type="evidence" value="ECO:0007669"/>
    <property type="project" value="UniProtKB-KW"/>
</dbReference>
<proteinExistence type="predicted"/>
<keyword evidence="3" id="KW-0804">Transcription</keyword>
<dbReference type="SUPFAM" id="SSF46785">
    <property type="entry name" value="Winged helix' DNA-binding domain"/>
    <property type="match status" value="1"/>
</dbReference>
<evidence type="ECO:0000259" key="4">
    <source>
        <dbReference type="PROSITE" id="PS50949"/>
    </source>
</evidence>
<dbReference type="InterPro" id="IPR000524">
    <property type="entry name" value="Tscrpt_reg_HTH_GntR"/>
</dbReference>
<feature type="domain" description="HTH gntR-type" evidence="4">
    <location>
        <begin position="26"/>
        <end position="94"/>
    </location>
</feature>
<gene>
    <name evidence="5" type="ORF">H9871_08630</name>
</gene>
<dbReference type="SMART" id="SM00345">
    <property type="entry name" value="HTH_GNTR"/>
    <property type="match status" value="1"/>
</dbReference>
<evidence type="ECO:0000256" key="1">
    <source>
        <dbReference type="ARBA" id="ARBA00023015"/>
    </source>
</evidence>
<keyword evidence="2" id="KW-0238">DNA-binding</keyword>
<protein>
    <submittedName>
        <fullName evidence="5">GntR family transcriptional regulator</fullName>
    </submittedName>
</protein>
<evidence type="ECO:0000256" key="2">
    <source>
        <dbReference type="ARBA" id="ARBA00023125"/>
    </source>
</evidence>
<sequence>MNQRTQVLIPRSWPAQETEASVDEGKALFLQIAEEIESSVLDGSLHEGERAPSTNELASFYRVNPATAGKGINLLVDQGILIKRRGLGMYVAEGARELIQAERRRQFVEGYLAPLISEARALDLSAERVIELIRERAADFSRSS</sequence>
<dbReference type="EMBL" id="DXGD01000319">
    <property type="protein sequence ID" value="HIX00193.1"/>
    <property type="molecule type" value="Genomic_DNA"/>
</dbReference>
<evidence type="ECO:0000313" key="6">
    <source>
        <dbReference type="Proteomes" id="UP000824151"/>
    </source>
</evidence>
<dbReference type="Gene3D" id="1.10.10.10">
    <property type="entry name" value="Winged helix-like DNA-binding domain superfamily/Winged helix DNA-binding domain"/>
    <property type="match status" value="1"/>
</dbReference>
<dbReference type="AlphaFoldDB" id="A0A9D1UTM7"/>
<dbReference type="PROSITE" id="PS50949">
    <property type="entry name" value="HTH_GNTR"/>
    <property type="match status" value="1"/>
</dbReference>
<name>A0A9D1UTM7_9MICC</name>
<comment type="caution">
    <text evidence="5">The sequence shown here is derived from an EMBL/GenBank/DDBJ whole genome shotgun (WGS) entry which is preliminary data.</text>
</comment>
<evidence type="ECO:0000313" key="5">
    <source>
        <dbReference type="EMBL" id="HIX00193.1"/>
    </source>
</evidence>
<dbReference type="GO" id="GO:0003700">
    <property type="term" value="F:DNA-binding transcription factor activity"/>
    <property type="evidence" value="ECO:0007669"/>
    <property type="project" value="InterPro"/>
</dbReference>
<dbReference type="PANTHER" id="PTHR38445:SF10">
    <property type="entry name" value="GNTR-FAMILY TRANSCRIPTIONAL REGULATOR"/>
    <property type="match status" value="1"/>
</dbReference>
<reference evidence="5" key="2">
    <citation type="submission" date="2021-04" db="EMBL/GenBank/DDBJ databases">
        <authorList>
            <person name="Gilroy R."/>
        </authorList>
    </citation>
    <scope>NUCLEOTIDE SEQUENCE</scope>
    <source>
        <strain evidence="5">ChiHejej3B27-3195</strain>
    </source>
</reference>
<accession>A0A9D1UTM7</accession>
<organism evidence="5 6">
    <name type="scientific">Candidatus Nesterenkonia stercoripullorum</name>
    <dbReference type="NCBI Taxonomy" id="2838701"/>
    <lineage>
        <taxon>Bacteria</taxon>
        <taxon>Bacillati</taxon>
        <taxon>Actinomycetota</taxon>
        <taxon>Actinomycetes</taxon>
        <taxon>Micrococcales</taxon>
        <taxon>Micrococcaceae</taxon>
        <taxon>Nesterenkonia</taxon>
    </lineage>
</organism>
<evidence type="ECO:0000256" key="3">
    <source>
        <dbReference type="ARBA" id="ARBA00023163"/>
    </source>
</evidence>
<dbReference type="Proteomes" id="UP000824151">
    <property type="component" value="Unassembled WGS sequence"/>
</dbReference>
<dbReference type="Pfam" id="PF00392">
    <property type="entry name" value="GntR"/>
    <property type="match status" value="1"/>
</dbReference>